<comment type="subcellular location">
    <subcellularLocation>
        <location evidence="1">Cytoplasm</location>
        <location evidence="1">Cytoskeleton</location>
    </subcellularLocation>
</comment>
<dbReference type="Proteomes" id="UP000079169">
    <property type="component" value="Unplaced"/>
</dbReference>
<proteinExistence type="inferred from homology"/>
<dbReference type="Pfam" id="PF06886">
    <property type="entry name" value="TPX2"/>
    <property type="match status" value="1"/>
</dbReference>
<evidence type="ECO:0000256" key="4">
    <source>
        <dbReference type="ARBA" id="ARBA00023212"/>
    </source>
</evidence>
<evidence type="ECO:0000259" key="7">
    <source>
        <dbReference type="Pfam" id="PF12214"/>
    </source>
</evidence>
<dbReference type="KEGG" id="dci:103519054"/>
<dbReference type="AlphaFoldDB" id="A0A3Q0JD92"/>
<feature type="region of interest" description="Disordered" evidence="5">
    <location>
        <begin position="590"/>
        <end position="621"/>
    </location>
</feature>
<evidence type="ECO:0000256" key="1">
    <source>
        <dbReference type="ARBA" id="ARBA00004245"/>
    </source>
</evidence>
<keyword evidence="4" id="KW-0206">Cytoskeleton</keyword>
<organism evidence="8 9">
    <name type="scientific">Diaphorina citri</name>
    <name type="common">Asian citrus psyllid</name>
    <dbReference type="NCBI Taxonomy" id="121845"/>
    <lineage>
        <taxon>Eukaryota</taxon>
        <taxon>Metazoa</taxon>
        <taxon>Ecdysozoa</taxon>
        <taxon>Arthropoda</taxon>
        <taxon>Hexapoda</taxon>
        <taxon>Insecta</taxon>
        <taxon>Pterygota</taxon>
        <taxon>Neoptera</taxon>
        <taxon>Paraneoptera</taxon>
        <taxon>Hemiptera</taxon>
        <taxon>Sternorrhyncha</taxon>
        <taxon>Psylloidea</taxon>
        <taxon>Psyllidae</taxon>
        <taxon>Diaphorininae</taxon>
        <taxon>Diaphorina</taxon>
    </lineage>
</organism>
<dbReference type="STRING" id="121845.A0A3Q0JD92"/>
<dbReference type="RefSeq" id="XP_026686399.1">
    <property type="nucleotide sequence ID" value="XM_026830598.1"/>
</dbReference>
<dbReference type="GO" id="GO:0005856">
    <property type="term" value="C:cytoskeleton"/>
    <property type="evidence" value="ECO:0007669"/>
    <property type="project" value="UniProtKB-SubCell"/>
</dbReference>
<keyword evidence="8" id="KW-1185">Reference proteome</keyword>
<evidence type="ECO:0000313" key="8">
    <source>
        <dbReference type="Proteomes" id="UP000079169"/>
    </source>
</evidence>
<dbReference type="InterPro" id="IPR027329">
    <property type="entry name" value="TPX2_C"/>
</dbReference>
<dbReference type="Pfam" id="PF12214">
    <property type="entry name" value="TPX2_importin"/>
    <property type="match status" value="1"/>
</dbReference>
<protein>
    <submittedName>
        <fullName evidence="9">Uncharacterized protein LOC103519054 isoform X1</fullName>
    </submittedName>
</protein>
<evidence type="ECO:0000256" key="3">
    <source>
        <dbReference type="ARBA" id="ARBA00022490"/>
    </source>
</evidence>
<evidence type="ECO:0000256" key="5">
    <source>
        <dbReference type="SAM" id="MobiDB-lite"/>
    </source>
</evidence>
<sequence length="621" mass="71514">MSETQKFEYNAPTYVDFVNGFDDSGDVDNFFDLSKKQESEGGNMNSTMTMNSQLCVPKVEEEFCTPDKHSTPEPAKHNSPDPVEDYIQQENLTPNVKATCKTPNPQNGRRSRILFEALEGLCITGSLKTHKMMTRKDPRTPLLELRGRTVPRNVNFTFDHDKIQNKVCREIIFEDETDNLAKQIGKMSFDNAIAHETEFIDNKDMLQGNQNTTVTYETEQVNQHNVTFDNQETTVIYDAKQVNKNDIINGNKENGPRNGTPLKCIENNAIGEQRKRKSCVHSPTVSSMHNNKYISLAETALKSNGGFKPRQENKYAPKETTKFLTKPKTPNLQTKSRVRPSNILSHSQEEEKIMKELRAHQPKALPIPKGLFNPPKLGVRRVAVPKYNFSNNDPKKKIEFLPRKCVGHSKDNCVKVVETDQDGMTVINKEVGHRGVGVSIAADTATKYKNRVTKCQPFSFYEREQERFRKKEEKIKEIIEEEKRWAEFHANPLPRFVQKAKKQLASSQGSLNMTTCSHSTTCSINSEQFVFKAKSPSVLHQKPFIPRKSIKPCSQVLDFTLHTEERSHQRELYESTKKQRELEMQLYLQEREREQREREEAEYRKARMSTVHKPLPLPKYK</sequence>
<gene>
    <name evidence="9" type="primary">LOC103519054</name>
</gene>
<dbReference type="InterPro" id="IPR027330">
    <property type="entry name" value="TPX2_central_dom"/>
</dbReference>
<evidence type="ECO:0000256" key="2">
    <source>
        <dbReference type="ARBA" id="ARBA00005885"/>
    </source>
</evidence>
<dbReference type="GeneID" id="103519054"/>
<dbReference type="PaxDb" id="121845-A0A3Q0JD92"/>
<feature type="compositionally biased region" description="Basic and acidic residues" evidence="5">
    <location>
        <begin position="590"/>
        <end position="605"/>
    </location>
</feature>
<name>A0A3Q0JD92_DIACI</name>
<evidence type="ECO:0000259" key="6">
    <source>
        <dbReference type="Pfam" id="PF06886"/>
    </source>
</evidence>
<reference evidence="9" key="1">
    <citation type="submission" date="2025-08" db="UniProtKB">
        <authorList>
            <consortium name="RefSeq"/>
        </authorList>
    </citation>
    <scope>IDENTIFICATION</scope>
</reference>
<keyword evidence="3" id="KW-0963">Cytoplasm</keyword>
<accession>A0A3Q0JD92</accession>
<evidence type="ECO:0000313" key="9">
    <source>
        <dbReference type="RefSeq" id="XP_026686399.1"/>
    </source>
</evidence>
<comment type="similarity">
    <text evidence="2">Belongs to the TPX2 family.</text>
</comment>
<feature type="domain" description="TPX2 C-terminal" evidence="6">
    <location>
        <begin position="559"/>
        <end position="621"/>
    </location>
</feature>
<feature type="domain" description="TPX2 central" evidence="7">
    <location>
        <begin position="324"/>
        <end position="387"/>
    </location>
</feature>